<keyword evidence="2" id="KW-0238">DNA-binding</keyword>
<dbReference type="NCBIfam" id="NF033788">
    <property type="entry name" value="HTH_metalloreg"/>
    <property type="match status" value="1"/>
</dbReference>
<feature type="domain" description="HTH arsR-type" evidence="5">
    <location>
        <begin position="5"/>
        <end position="99"/>
    </location>
</feature>
<sequence>MDHSAASGQWEGASALFKTLASPVRIGIVMSLVERPHTVSEFVEAFGVSQPLVSQHLKVLRDHCLVQTRRQGREVVYSLMDDHVAHIVRDAVAHAVEHDPEHPDEHGDHDTHDDRDRHDRCGSGKERP</sequence>
<dbReference type="InterPro" id="IPR036388">
    <property type="entry name" value="WH-like_DNA-bd_sf"/>
</dbReference>
<dbReference type="SMART" id="SM00418">
    <property type="entry name" value="HTH_ARSR"/>
    <property type="match status" value="1"/>
</dbReference>
<gene>
    <name evidence="6" type="ORF">GCM10025883_42700</name>
</gene>
<protein>
    <recommendedName>
        <fullName evidence="5">HTH arsR-type domain-containing protein</fullName>
    </recommendedName>
</protein>
<dbReference type="PANTHER" id="PTHR43132">
    <property type="entry name" value="ARSENICAL RESISTANCE OPERON REPRESSOR ARSR-RELATED"/>
    <property type="match status" value="1"/>
</dbReference>
<dbReference type="Gene3D" id="1.10.10.10">
    <property type="entry name" value="Winged helix-like DNA-binding domain superfamily/Winged helix DNA-binding domain"/>
    <property type="match status" value="1"/>
</dbReference>
<evidence type="ECO:0000256" key="1">
    <source>
        <dbReference type="ARBA" id="ARBA00023015"/>
    </source>
</evidence>
<feature type="region of interest" description="Disordered" evidence="4">
    <location>
        <begin position="92"/>
        <end position="128"/>
    </location>
</feature>
<dbReference type="SUPFAM" id="SSF46785">
    <property type="entry name" value="Winged helix' DNA-binding domain"/>
    <property type="match status" value="1"/>
</dbReference>
<proteinExistence type="predicted"/>
<dbReference type="RefSeq" id="WP_284305666.1">
    <property type="nucleotide sequence ID" value="NZ_BSUO01000001.1"/>
</dbReference>
<reference evidence="7" key="1">
    <citation type="journal article" date="2019" name="Int. J. Syst. Evol. Microbiol.">
        <title>The Global Catalogue of Microorganisms (GCM) 10K type strain sequencing project: providing services to taxonomists for standard genome sequencing and annotation.</title>
        <authorList>
            <consortium name="The Broad Institute Genomics Platform"/>
            <consortium name="The Broad Institute Genome Sequencing Center for Infectious Disease"/>
            <person name="Wu L."/>
            <person name="Ma J."/>
        </authorList>
    </citation>
    <scope>NUCLEOTIDE SEQUENCE [LARGE SCALE GENOMIC DNA]</scope>
    <source>
        <strain evidence="7">NBRC 113072</strain>
    </source>
</reference>
<dbReference type="PROSITE" id="PS50987">
    <property type="entry name" value="HTH_ARSR_2"/>
    <property type="match status" value="1"/>
</dbReference>
<name>A0ABQ6IY50_9MICO</name>
<keyword evidence="1" id="KW-0805">Transcription regulation</keyword>
<dbReference type="InterPro" id="IPR036390">
    <property type="entry name" value="WH_DNA-bd_sf"/>
</dbReference>
<dbReference type="Pfam" id="PF01022">
    <property type="entry name" value="HTH_5"/>
    <property type="match status" value="1"/>
</dbReference>
<keyword evidence="3" id="KW-0804">Transcription</keyword>
<dbReference type="InterPro" id="IPR001845">
    <property type="entry name" value="HTH_ArsR_DNA-bd_dom"/>
</dbReference>
<evidence type="ECO:0000313" key="6">
    <source>
        <dbReference type="EMBL" id="GMA42225.1"/>
    </source>
</evidence>
<evidence type="ECO:0000259" key="5">
    <source>
        <dbReference type="PROSITE" id="PS50987"/>
    </source>
</evidence>
<evidence type="ECO:0000256" key="4">
    <source>
        <dbReference type="SAM" id="MobiDB-lite"/>
    </source>
</evidence>
<evidence type="ECO:0000256" key="2">
    <source>
        <dbReference type="ARBA" id="ARBA00023125"/>
    </source>
</evidence>
<dbReference type="Proteomes" id="UP001157126">
    <property type="component" value="Unassembled WGS sequence"/>
</dbReference>
<dbReference type="InterPro" id="IPR011991">
    <property type="entry name" value="ArsR-like_HTH"/>
</dbReference>
<evidence type="ECO:0000256" key="3">
    <source>
        <dbReference type="ARBA" id="ARBA00023163"/>
    </source>
</evidence>
<dbReference type="PANTHER" id="PTHR43132:SF6">
    <property type="entry name" value="HTH-TYPE TRANSCRIPTIONAL REPRESSOR CZRA"/>
    <property type="match status" value="1"/>
</dbReference>
<dbReference type="CDD" id="cd00090">
    <property type="entry name" value="HTH_ARSR"/>
    <property type="match status" value="1"/>
</dbReference>
<dbReference type="InterPro" id="IPR051011">
    <property type="entry name" value="Metal_resp_trans_reg"/>
</dbReference>
<keyword evidence="7" id="KW-1185">Reference proteome</keyword>
<comment type="caution">
    <text evidence="6">The sequence shown here is derived from an EMBL/GenBank/DDBJ whole genome shotgun (WGS) entry which is preliminary data.</text>
</comment>
<dbReference type="PRINTS" id="PR00778">
    <property type="entry name" value="HTHARSR"/>
</dbReference>
<evidence type="ECO:0000313" key="7">
    <source>
        <dbReference type="Proteomes" id="UP001157126"/>
    </source>
</evidence>
<dbReference type="EMBL" id="BSUO01000001">
    <property type="protein sequence ID" value="GMA42225.1"/>
    <property type="molecule type" value="Genomic_DNA"/>
</dbReference>
<organism evidence="6 7">
    <name type="scientific">Mobilicoccus caccae</name>
    <dbReference type="NCBI Taxonomy" id="1859295"/>
    <lineage>
        <taxon>Bacteria</taxon>
        <taxon>Bacillati</taxon>
        <taxon>Actinomycetota</taxon>
        <taxon>Actinomycetes</taxon>
        <taxon>Micrococcales</taxon>
        <taxon>Dermatophilaceae</taxon>
        <taxon>Mobilicoccus</taxon>
    </lineage>
</organism>
<accession>A0ABQ6IY50</accession>